<dbReference type="EMBL" id="JAAARO010000023">
    <property type="protein sequence ID" value="KAF5726220.1"/>
    <property type="molecule type" value="Genomic_DNA"/>
</dbReference>
<dbReference type="PANTHER" id="PTHR47939:SF13">
    <property type="entry name" value="OS03G0201400 PROTEIN"/>
    <property type="match status" value="1"/>
</dbReference>
<feature type="repeat" description="PPR" evidence="3">
    <location>
        <begin position="9"/>
        <end position="43"/>
    </location>
</feature>
<evidence type="ECO:0000313" key="4">
    <source>
        <dbReference type="EMBL" id="KAF5726220.1"/>
    </source>
</evidence>
<dbReference type="Gene3D" id="1.25.40.10">
    <property type="entry name" value="Tetratricopeptide repeat domain"/>
    <property type="match status" value="2"/>
</dbReference>
<sequence length="153" mass="17601">MISRGFVPTPTTYNYFCRHFSKFGKIEEGMNLYTKMIESGHNTDRLTCHLLGKMSCEEHGLDLAVQVSMEMRARGCDMDPATGTMLIHLLCRMHKLKEAFAEFEDMLLRGIVPQYLTFQLLNNELKHQRTNDMAHKLCGLMSYVPHPTKLLST</sequence>
<keyword evidence="5" id="KW-1185">Reference proteome</keyword>
<dbReference type="NCBIfam" id="TIGR00756">
    <property type="entry name" value="PPR"/>
    <property type="match status" value="1"/>
</dbReference>
<protein>
    <submittedName>
        <fullName evidence="4">Pentatricopeptide repeat-containing protein</fullName>
    </submittedName>
</protein>
<evidence type="ECO:0000256" key="2">
    <source>
        <dbReference type="ARBA" id="ARBA00022737"/>
    </source>
</evidence>
<dbReference type="InterPro" id="IPR011990">
    <property type="entry name" value="TPR-like_helical_dom_sf"/>
</dbReference>
<organism evidence="4 5">
    <name type="scientific">Tripterygium wilfordii</name>
    <name type="common">Thunder God vine</name>
    <dbReference type="NCBI Taxonomy" id="458696"/>
    <lineage>
        <taxon>Eukaryota</taxon>
        <taxon>Viridiplantae</taxon>
        <taxon>Streptophyta</taxon>
        <taxon>Embryophyta</taxon>
        <taxon>Tracheophyta</taxon>
        <taxon>Spermatophyta</taxon>
        <taxon>Magnoliopsida</taxon>
        <taxon>eudicotyledons</taxon>
        <taxon>Gunneridae</taxon>
        <taxon>Pentapetalae</taxon>
        <taxon>rosids</taxon>
        <taxon>fabids</taxon>
        <taxon>Celastrales</taxon>
        <taxon>Celastraceae</taxon>
        <taxon>Tripterygium</taxon>
    </lineage>
</organism>
<feature type="repeat" description="PPR" evidence="3">
    <location>
        <begin position="79"/>
        <end position="113"/>
    </location>
</feature>
<comment type="similarity">
    <text evidence="1">Belongs to the PPR family. P subfamily.</text>
</comment>
<dbReference type="AlphaFoldDB" id="A0A7J7BWF2"/>
<dbReference type="PROSITE" id="PS51375">
    <property type="entry name" value="PPR"/>
    <property type="match status" value="2"/>
</dbReference>
<dbReference type="PANTHER" id="PTHR47939">
    <property type="entry name" value="MEMBRANE-ASSOCIATED SALT-INDUCIBLE PROTEIN-LIKE"/>
    <property type="match status" value="1"/>
</dbReference>
<evidence type="ECO:0000313" key="5">
    <source>
        <dbReference type="Proteomes" id="UP000593562"/>
    </source>
</evidence>
<evidence type="ECO:0000256" key="1">
    <source>
        <dbReference type="ARBA" id="ARBA00007626"/>
    </source>
</evidence>
<dbReference type="InterPro" id="IPR050667">
    <property type="entry name" value="PPR-containing_protein"/>
</dbReference>
<dbReference type="InterPro" id="IPR002885">
    <property type="entry name" value="PPR_rpt"/>
</dbReference>
<dbReference type="Proteomes" id="UP000593562">
    <property type="component" value="Unassembled WGS sequence"/>
</dbReference>
<reference evidence="4 5" key="1">
    <citation type="journal article" date="2020" name="Nat. Commun.">
        <title>Genome of Tripterygium wilfordii and identification of cytochrome P450 involved in triptolide biosynthesis.</title>
        <authorList>
            <person name="Tu L."/>
            <person name="Su P."/>
            <person name="Zhang Z."/>
            <person name="Gao L."/>
            <person name="Wang J."/>
            <person name="Hu T."/>
            <person name="Zhou J."/>
            <person name="Zhang Y."/>
            <person name="Zhao Y."/>
            <person name="Liu Y."/>
            <person name="Song Y."/>
            <person name="Tong Y."/>
            <person name="Lu Y."/>
            <person name="Yang J."/>
            <person name="Xu C."/>
            <person name="Jia M."/>
            <person name="Peters R.J."/>
            <person name="Huang L."/>
            <person name="Gao W."/>
        </authorList>
    </citation>
    <scope>NUCLEOTIDE SEQUENCE [LARGE SCALE GENOMIC DNA]</scope>
    <source>
        <strain evidence="5">cv. XIE 37</strain>
        <tissue evidence="4">Leaf</tissue>
    </source>
</reference>
<dbReference type="Pfam" id="PF01535">
    <property type="entry name" value="PPR"/>
    <property type="match status" value="2"/>
</dbReference>
<gene>
    <name evidence="4" type="ORF">HS088_TW23G00962</name>
</gene>
<dbReference type="InParanoid" id="A0A7J7BWF2"/>
<evidence type="ECO:0000256" key="3">
    <source>
        <dbReference type="PROSITE-ProRule" id="PRU00708"/>
    </source>
</evidence>
<name>A0A7J7BWF2_TRIWF</name>
<proteinExistence type="inferred from homology"/>
<keyword evidence="2" id="KW-0677">Repeat</keyword>
<comment type="caution">
    <text evidence="4">The sequence shown here is derived from an EMBL/GenBank/DDBJ whole genome shotgun (WGS) entry which is preliminary data.</text>
</comment>
<accession>A0A7J7BWF2</accession>